<evidence type="ECO:0000313" key="2">
    <source>
        <dbReference type="EMBL" id="PRH82835.1"/>
    </source>
</evidence>
<keyword evidence="3" id="KW-1185">Reference proteome</keyword>
<proteinExistence type="predicted"/>
<evidence type="ECO:0000313" key="3">
    <source>
        <dbReference type="Proteomes" id="UP000241736"/>
    </source>
</evidence>
<dbReference type="AlphaFoldDB" id="A0A2P6MA31"/>
<dbReference type="RefSeq" id="WP_106990180.1">
    <property type="nucleotide sequence ID" value="NZ_KZ679087.1"/>
</dbReference>
<feature type="region of interest" description="Disordered" evidence="1">
    <location>
        <begin position="49"/>
        <end position="72"/>
    </location>
</feature>
<dbReference type="EMBL" id="PVLF01000005">
    <property type="protein sequence ID" value="PRH82835.1"/>
    <property type="molecule type" value="Genomic_DNA"/>
</dbReference>
<reference evidence="2 3" key="1">
    <citation type="submission" date="2018-03" db="EMBL/GenBank/DDBJ databases">
        <title>Arenimonas caeni sp. nov., isolated from activated sludge.</title>
        <authorList>
            <person name="Liu H."/>
        </authorList>
    </citation>
    <scope>NUCLEOTIDE SEQUENCE [LARGE SCALE GENOMIC DNA]</scope>
    <source>
        <strain evidence="3">z29</strain>
    </source>
</reference>
<accession>A0A2P6MA31</accession>
<gene>
    <name evidence="2" type="ORF">C6N40_06415</name>
</gene>
<protein>
    <submittedName>
        <fullName evidence="2">Uncharacterized protein</fullName>
    </submittedName>
</protein>
<name>A0A2P6MA31_9GAMM</name>
<evidence type="ECO:0000256" key="1">
    <source>
        <dbReference type="SAM" id="MobiDB-lite"/>
    </source>
</evidence>
<dbReference type="Proteomes" id="UP000241736">
    <property type="component" value="Unassembled WGS sequence"/>
</dbReference>
<sequence length="72" mass="8495">MSAAEQTYAIEGEQLTLEQIVERARRAGLERRHIRSRLRYGDRTWERLLRKPSNTPGPGNRVFFGRNRQGRK</sequence>
<comment type="caution">
    <text evidence="2">The sequence shown here is derived from an EMBL/GenBank/DDBJ whole genome shotgun (WGS) entry which is preliminary data.</text>
</comment>
<organism evidence="2 3">
    <name type="scientific">Arenimonas caeni</name>
    <dbReference type="NCBI Taxonomy" id="2058085"/>
    <lineage>
        <taxon>Bacteria</taxon>
        <taxon>Pseudomonadati</taxon>
        <taxon>Pseudomonadota</taxon>
        <taxon>Gammaproteobacteria</taxon>
        <taxon>Lysobacterales</taxon>
        <taxon>Lysobacteraceae</taxon>
        <taxon>Arenimonas</taxon>
    </lineage>
</organism>